<dbReference type="OrthoDB" id="3365698at2759"/>
<feature type="region of interest" description="Disordered" evidence="1">
    <location>
        <begin position="1"/>
        <end position="31"/>
    </location>
</feature>
<evidence type="ECO:0000256" key="1">
    <source>
        <dbReference type="SAM" id="MobiDB-lite"/>
    </source>
</evidence>
<dbReference type="Gene3D" id="3.80.10.10">
    <property type="entry name" value="Ribonuclease Inhibitor"/>
    <property type="match status" value="1"/>
</dbReference>
<proteinExistence type="predicted"/>
<dbReference type="InterPro" id="IPR032675">
    <property type="entry name" value="LRR_dom_sf"/>
</dbReference>
<organism evidence="2 3">
    <name type="scientific">Sistotremastrum suecicum HHB10207 ss-3</name>
    <dbReference type="NCBI Taxonomy" id="1314776"/>
    <lineage>
        <taxon>Eukaryota</taxon>
        <taxon>Fungi</taxon>
        <taxon>Dikarya</taxon>
        <taxon>Basidiomycota</taxon>
        <taxon>Agaricomycotina</taxon>
        <taxon>Agaricomycetes</taxon>
        <taxon>Sistotremastrales</taxon>
        <taxon>Sistotremastraceae</taxon>
        <taxon>Sistotremastrum</taxon>
    </lineage>
</organism>
<reference evidence="2 3" key="1">
    <citation type="journal article" date="2016" name="Mol. Biol. Evol.">
        <title>Comparative Genomics of Early-Diverging Mushroom-Forming Fungi Provides Insights into the Origins of Lignocellulose Decay Capabilities.</title>
        <authorList>
            <person name="Nagy L.G."/>
            <person name="Riley R."/>
            <person name="Tritt A."/>
            <person name="Adam C."/>
            <person name="Daum C."/>
            <person name="Floudas D."/>
            <person name="Sun H."/>
            <person name="Yadav J.S."/>
            <person name="Pangilinan J."/>
            <person name="Larsson K.H."/>
            <person name="Matsuura K."/>
            <person name="Barry K."/>
            <person name="Labutti K."/>
            <person name="Kuo R."/>
            <person name="Ohm R.A."/>
            <person name="Bhattacharya S.S."/>
            <person name="Shirouzu T."/>
            <person name="Yoshinaga Y."/>
            <person name="Martin F.M."/>
            <person name="Grigoriev I.V."/>
            <person name="Hibbett D.S."/>
        </authorList>
    </citation>
    <scope>NUCLEOTIDE SEQUENCE [LARGE SCALE GENOMIC DNA]</scope>
    <source>
        <strain evidence="2 3">HHB10207 ss-3</strain>
    </source>
</reference>
<feature type="compositionally biased region" description="Polar residues" evidence="1">
    <location>
        <begin position="1"/>
        <end position="18"/>
    </location>
</feature>
<dbReference type="SUPFAM" id="SSF52047">
    <property type="entry name" value="RNI-like"/>
    <property type="match status" value="1"/>
</dbReference>
<evidence type="ECO:0000313" key="2">
    <source>
        <dbReference type="EMBL" id="KZT33958.1"/>
    </source>
</evidence>
<sequence>MAASNKQGSAVSAQTVQARTDAPLANNSNRVRGGNEQRLQIYISPTTFVSSSVAGMNTEEIRIMRDRLIQSVTMTNRILNSRSPCNRLSDELLGKILILTGPLDLEPWIQRQSPKICLYFLSICSRWRIVACRTPKLWNGIWLNWPARFIALALKRSSKCELHIGLDYEPVSDCSHLRKRFWPLIEGEVQRVTKFDIIMGLEITSRRHWLYFDLFTKVAQMTLRGPVSSSATYLLRFPHCRHLILYETVVSPFARSCSFTNLQKLEIIGIDWTVIVHKVLGNMLRNMPQLETLIVDVSPCERQSIDDSVPVVIPATVKTFQIQCHDLYPLSCLLFDILSYPSNILVKWTGSHLTESRLLTLEENDEGPVERCLKLLIPAFGCFDCLDIRQENLVMDIVLRSGNGLHYEIDLQGPFQSRPTAHVLSEFMIYLSQLVVLDVAAAKLPNSKEWMDIFRSWSQLKVLGLHSSIAELHGALYALRYPEKLLCPSLRELDLTEVVFLKEFYAVRDLLQDRDRRGARLEILKINDRGDLEGVEKFVDEVEISDKPL</sequence>
<evidence type="ECO:0000313" key="3">
    <source>
        <dbReference type="Proteomes" id="UP000076798"/>
    </source>
</evidence>
<protein>
    <recommendedName>
        <fullName evidence="4">F-box domain-containing protein</fullName>
    </recommendedName>
</protein>
<dbReference type="EMBL" id="KV428208">
    <property type="protein sequence ID" value="KZT33958.1"/>
    <property type="molecule type" value="Genomic_DNA"/>
</dbReference>
<accession>A0A165Z5K7</accession>
<name>A0A165Z5K7_9AGAM</name>
<keyword evidence="3" id="KW-1185">Reference proteome</keyword>
<dbReference type="Proteomes" id="UP000076798">
    <property type="component" value="Unassembled WGS sequence"/>
</dbReference>
<dbReference type="AlphaFoldDB" id="A0A165Z5K7"/>
<gene>
    <name evidence="2" type="ORF">SISSUDRAFT_1132214</name>
</gene>
<evidence type="ECO:0008006" key="4">
    <source>
        <dbReference type="Google" id="ProtNLM"/>
    </source>
</evidence>